<evidence type="ECO:0000313" key="2">
    <source>
        <dbReference type="EMBL" id="VAV96486.1"/>
    </source>
</evidence>
<dbReference type="EMBL" id="UOEI01000180">
    <property type="protein sequence ID" value="VAV96486.1"/>
    <property type="molecule type" value="Genomic_DNA"/>
</dbReference>
<evidence type="ECO:0000256" key="1">
    <source>
        <dbReference type="SAM" id="Phobius"/>
    </source>
</evidence>
<keyword evidence="1" id="KW-1133">Transmembrane helix</keyword>
<protein>
    <submittedName>
        <fullName evidence="2">Uncharacterized protein</fullName>
    </submittedName>
</protein>
<name>A0A3B0S6M3_9ZZZZ</name>
<keyword evidence="1" id="KW-0812">Transmembrane</keyword>
<dbReference type="AlphaFoldDB" id="A0A3B0S6M3"/>
<gene>
    <name evidence="2" type="ORF">MNBD_ACTINO01-2018</name>
</gene>
<keyword evidence="1" id="KW-0472">Membrane</keyword>
<sequence length="70" mass="7583">MFTFTVAAAMIVILMFLAALGATFAQASTLKRFTTAGPAVKRWGGRILILVGAWFLVLAIFADAAKRLFF</sequence>
<accession>A0A3B0S6M3</accession>
<organism evidence="2">
    <name type="scientific">hydrothermal vent metagenome</name>
    <dbReference type="NCBI Taxonomy" id="652676"/>
    <lineage>
        <taxon>unclassified sequences</taxon>
        <taxon>metagenomes</taxon>
        <taxon>ecological metagenomes</taxon>
    </lineage>
</organism>
<feature type="transmembrane region" description="Helical" evidence="1">
    <location>
        <begin position="43"/>
        <end position="62"/>
    </location>
</feature>
<reference evidence="2" key="1">
    <citation type="submission" date="2018-06" db="EMBL/GenBank/DDBJ databases">
        <authorList>
            <person name="Zhirakovskaya E."/>
        </authorList>
    </citation>
    <scope>NUCLEOTIDE SEQUENCE</scope>
</reference>
<proteinExistence type="predicted"/>